<gene>
    <name evidence="3" type="ORF">pdam_00017614</name>
</gene>
<dbReference type="GO" id="GO:1905515">
    <property type="term" value="P:non-motile cilium assembly"/>
    <property type="evidence" value="ECO:0007669"/>
    <property type="project" value="TreeGrafter"/>
</dbReference>
<proteinExistence type="predicted"/>
<dbReference type="STRING" id="46731.A0A3M6U7P4"/>
<feature type="region of interest" description="Disordered" evidence="2">
    <location>
        <begin position="20"/>
        <end position="46"/>
    </location>
</feature>
<keyword evidence="1" id="KW-0175">Coiled coil</keyword>
<feature type="region of interest" description="Disordered" evidence="2">
    <location>
        <begin position="533"/>
        <end position="602"/>
    </location>
</feature>
<feature type="compositionally biased region" description="Gly residues" evidence="2">
    <location>
        <begin position="679"/>
        <end position="693"/>
    </location>
</feature>
<dbReference type="PANTHER" id="PTHR31935:SF1">
    <property type="entry name" value="COILED-COIL DOMAIN-CONTAINING PROTEIN 13"/>
    <property type="match status" value="1"/>
</dbReference>
<feature type="region of interest" description="Disordered" evidence="2">
    <location>
        <begin position="325"/>
        <end position="344"/>
    </location>
</feature>
<dbReference type="Proteomes" id="UP000275408">
    <property type="component" value="Unassembled WGS sequence"/>
</dbReference>
<feature type="coiled-coil region" evidence="1">
    <location>
        <begin position="621"/>
        <end position="648"/>
    </location>
</feature>
<name>A0A3M6U7P4_POCDA</name>
<reference evidence="3 4" key="1">
    <citation type="journal article" date="2018" name="Sci. Rep.">
        <title>Comparative analysis of the Pocillopora damicornis genome highlights role of immune system in coral evolution.</title>
        <authorList>
            <person name="Cunning R."/>
            <person name="Bay R.A."/>
            <person name="Gillette P."/>
            <person name="Baker A.C."/>
            <person name="Traylor-Knowles N."/>
        </authorList>
    </citation>
    <scope>NUCLEOTIDE SEQUENCE [LARGE SCALE GENOMIC DNA]</scope>
    <source>
        <strain evidence="3">RSMAS</strain>
        <tissue evidence="3">Whole animal</tissue>
    </source>
</reference>
<protein>
    <recommendedName>
        <fullName evidence="5">Coiled-coil domain-containing protein 13</fullName>
    </recommendedName>
</protein>
<comment type="caution">
    <text evidence="3">The sequence shown here is derived from an EMBL/GenBank/DDBJ whole genome shotgun (WGS) entry which is preliminary data.</text>
</comment>
<evidence type="ECO:0000313" key="3">
    <source>
        <dbReference type="EMBL" id="RMX49579.1"/>
    </source>
</evidence>
<feature type="compositionally biased region" description="Polar residues" evidence="2">
    <location>
        <begin position="533"/>
        <end position="542"/>
    </location>
</feature>
<dbReference type="AlphaFoldDB" id="A0A3M6U7P4"/>
<feature type="compositionally biased region" description="Polar residues" evidence="2">
    <location>
        <begin position="174"/>
        <end position="184"/>
    </location>
</feature>
<dbReference type="EMBL" id="RCHS01002086">
    <property type="protein sequence ID" value="RMX49579.1"/>
    <property type="molecule type" value="Genomic_DNA"/>
</dbReference>
<evidence type="ECO:0000256" key="1">
    <source>
        <dbReference type="SAM" id="Coils"/>
    </source>
</evidence>
<dbReference type="PANTHER" id="PTHR31935">
    <property type="entry name" value="COILED-COIL DOMAIN-CONTAINING PROTEIN 13"/>
    <property type="match status" value="1"/>
</dbReference>
<dbReference type="GO" id="GO:0034451">
    <property type="term" value="C:centriolar satellite"/>
    <property type="evidence" value="ECO:0007669"/>
    <property type="project" value="TreeGrafter"/>
</dbReference>
<feature type="compositionally biased region" description="Basic and acidic residues" evidence="2">
    <location>
        <begin position="185"/>
        <end position="203"/>
    </location>
</feature>
<accession>A0A3M6U7P4</accession>
<evidence type="ECO:0008006" key="5">
    <source>
        <dbReference type="Google" id="ProtNLM"/>
    </source>
</evidence>
<dbReference type="OrthoDB" id="10258312at2759"/>
<keyword evidence="4" id="KW-1185">Reference proteome</keyword>
<dbReference type="InterPro" id="IPR038929">
    <property type="entry name" value="CCDC13"/>
</dbReference>
<dbReference type="GO" id="GO:0031122">
    <property type="term" value="P:cytoplasmic microtubule organization"/>
    <property type="evidence" value="ECO:0007669"/>
    <property type="project" value="TreeGrafter"/>
</dbReference>
<feature type="coiled-coil region" evidence="1">
    <location>
        <begin position="421"/>
        <end position="462"/>
    </location>
</feature>
<evidence type="ECO:0000256" key="2">
    <source>
        <dbReference type="SAM" id="MobiDB-lite"/>
    </source>
</evidence>
<feature type="region of interest" description="Disordered" evidence="2">
    <location>
        <begin position="167"/>
        <end position="212"/>
    </location>
</feature>
<feature type="compositionally biased region" description="Polar residues" evidence="2">
    <location>
        <begin position="567"/>
        <end position="580"/>
    </location>
</feature>
<sequence>MSMDASESLRQQFQLIQEQQQKKLLARKQRKTKNPDNTSRDDEEATTVEGFWGHDYKSDHLDLKLDSKVPFGEEAPIHKELEDLKDTIRVLKDENGRLYKLLGERDEEMRILRKARDEEKKALAGTGVAADTAAGRIMELSKKNRDLTADLESERNKVRQLMKKMREMEREMVSSGSLQSNSKQPGEERKIKSKSSDSEKDSSEIASLQDKLSQANNKVAEFRNQCDKLKKDLKVAHKVLAKEVGDGFNITTLLNDSSGWRGRQQQITSLQNKVTELKAQLSQVARSGSTTSNNILLRSAMMSPSSAPSQYDEKHRSVLKKIEKDRKEAQEKTQAELESLDQEHTKLQQKHDAAKARNKVLASELKGLKAQVQTLLEKGAHDDELIAALMREQQQLKSAAVKKEASSPPKLVNNQQDKAQIEHLTLACQERDGRIQRLEEELSKARVTLQNTNAKYKELCERETISVACGTEDLPTNEERLNNNIFENAAPHEPVCKGPLPVNGHVEGALSNGPHMERAERVGLQNNSYMSNKRQVTPSQYHSEGPVRTQGPSVPGSPVRRHVMSRGSASGTSERNSAQGYQLPPTPPSGGRGSRGRRNSVGGSEEIQLLKSQLHESKSLCQAAEVERDRLLELVTLLQKRVDEAKNSELEAINKWQQERRQVVHVEKQLSRVQSGQGVAKGRGKGYGSGGTGQERQGKPEDLDDLTTRLTIQTDENDALKEALSSTLKAKEEDLKFYQEMIDQTKKIFLQGLRQFRQNSAPS</sequence>
<evidence type="ECO:0000313" key="4">
    <source>
        <dbReference type="Proteomes" id="UP000275408"/>
    </source>
</evidence>
<feature type="region of interest" description="Disordered" evidence="2">
    <location>
        <begin position="668"/>
        <end position="711"/>
    </location>
</feature>
<organism evidence="3 4">
    <name type="scientific">Pocillopora damicornis</name>
    <name type="common">Cauliflower coral</name>
    <name type="synonym">Millepora damicornis</name>
    <dbReference type="NCBI Taxonomy" id="46731"/>
    <lineage>
        <taxon>Eukaryota</taxon>
        <taxon>Metazoa</taxon>
        <taxon>Cnidaria</taxon>
        <taxon>Anthozoa</taxon>
        <taxon>Hexacorallia</taxon>
        <taxon>Scleractinia</taxon>
        <taxon>Astrocoeniina</taxon>
        <taxon>Pocilloporidae</taxon>
        <taxon>Pocillopora</taxon>
    </lineage>
</organism>
<dbReference type="OMA" id="VNINTMN"/>